<reference evidence="1" key="1">
    <citation type="submission" date="2023-10" db="EMBL/GenBank/DDBJ databases">
        <title>Genome assemblies of two species of porcelain crab, Petrolisthes cinctipes and Petrolisthes manimaculis (Anomura: Porcellanidae).</title>
        <authorList>
            <person name="Angst P."/>
        </authorList>
    </citation>
    <scope>NUCLEOTIDE SEQUENCE</scope>
    <source>
        <strain evidence="1">PB745_01</strain>
        <tissue evidence="1">Gill</tissue>
    </source>
</reference>
<organism evidence="1 2">
    <name type="scientific">Petrolisthes cinctipes</name>
    <name type="common">Flat porcelain crab</name>
    <dbReference type="NCBI Taxonomy" id="88211"/>
    <lineage>
        <taxon>Eukaryota</taxon>
        <taxon>Metazoa</taxon>
        <taxon>Ecdysozoa</taxon>
        <taxon>Arthropoda</taxon>
        <taxon>Crustacea</taxon>
        <taxon>Multicrustacea</taxon>
        <taxon>Malacostraca</taxon>
        <taxon>Eumalacostraca</taxon>
        <taxon>Eucarida</taxon>
        <taxon>Decapoda</taxon>
        <taxon>Pleocyemata</taxon>
        <taxon>Anomura</taxon>
        <taxon>Galatheoidea</taxon>
        <taxon>Porcellanidae</taxon>
        <taxon>Petrolisthes</taxon>
    </lineage>
</organism>
<accession>A0AAE1FPH1</accession>
<dbReference type="AlphaFoldDB" id="A0AAE1FPH1"/>
<evidence type="ECO:0000313" key="1">
    <source>
        <dbReference type="EMBL" id="KAK3878082.1"/>
    </source>
</evidence>
<sequence>MATLDLQGPPRLMVGEELCHYRHYHSSLFLHVPLFISLTQLSTHSFIPQPCIFRIILFTASYPQHPTHNIPIHNILPTSSYPQHPTHSILLIASYPQHPTHSIIIITSYHSSSYICFSHSKPSFVHHHMFS</sequence>
<name>A0AAE1FPH1_PETCI</name>
<comment type="caution">
    <text evidence="1">The sequence shown here is derived from an EMBL/GenBank/DDBJ whole genome shotgun (WGS) entry which is preliminary data.</text>
</comment>
<protein>
    <submittedName>
        <fullName evidence="1">Uncharacterized protein</fullName>
    </submittedName>
</protein>
<keyword evidence="2" id="KW-1185">Reference proteome</keyword>
<dbReference type="EMBL" id="JAWQEG010001592">
    <property type="protein sequence ID" value="KAK3878082.1"/>
    <property type="molecule type" value="Genomic_DNA"/>
</dbReference>
<evidence type="ECO:0000313" key="2">
    <source>
        <dbReference type="Proteomes" id="UP001286313"/>
    </source>
</evidence>
<gene>
    <name evidence="1" type="ORF">Pcinc_017256</name>
</gene>
<dbReference type="Proteomes" id="UP001286313">
    <property type="component" value="Unassembled WGS sequence"/>
</dbReference>
<proteinExistence type="predicted"/>